<evidence type="ECO:0000259" key="5">
    <source>
        <dbReference type="Pfam" id="PF13802"/>
    </source>
</evidence>
<evidence type="ECO:0000256" key="1">
    <source>
        <dbReference type="ARBA" id="ARBA00007806"/>
    </source>
</evidence>
<sequence>MKKISYILFLFFSNVAFGQSFTKTTYGIQSTVDGLIVEIQFNSPKIVRVVKAPEGTSYKKESLSVIKKPESIKLDIQQQGNAVLLKSEALQVELNLMTGKVAFSNLNGGQLFTEKDYGTQFTAIKDVNKNTYSVRQAFRLDKDEVIYGLGQQQNGKISQRGQKVFLRQDNMKVCIPFFQSVKGYGVFWDNYAPTTFLDNPQETSFDSEVGDCSDYYFLYGSSADGVITQLRDLTGQAPLMPLWVYGFNQSRERYKTQFELVDVVKKYRSLKVPLDGIIQDWQYWGKDSNWNAMGFDRSTFPDPKSMVDSVHQLNAHIFIVAWPGFGPQTKQYAEFKNKKMLIDFETWPPRSGTTPYDVYNPVARDIYWSYLNKGVFSLNSDAWWLDSSEPDHVNLKEKDFDLPTYLGTFRSVRNAFPLQHVGGVYDHQRQTTSDKRVMILTRSAFAGQQRYGANTWSGDVGSNWQTFRKQIPAGLNFSLCGIPYWNTDIGGFFAGAFVKGGGAKNPEFQELYTRWMQFATFTPMMRSHGTDIPREIYQFGNRGEWPFDVQEKFINLRYHLLPYLYATAWNVTSHSGSIMRALYMDFVNDKKVYDIENEYLFGKSFLVSPVTDKGAATQSVYLPAGAVWYDFWTGERTEGGKAVNKETPIDIIPLYVKGGSIIPWGPKVQFAEEKKWDNLELRIYPGADAEFTLYEDENNNYNYEQGKYTEITFYWNDHASTLTIKDRKGSFPGMLATRKFDIVLVNHQNGTGAGNSSKFNNTITYKGKEVTVKL</sequence>
<dbReference type="SUPFAM" id="SSF51011">
    <property type="entry name" value="Glycosyl hydrolase domain"/>
    <property type="match status" value="1"/>
</dbReference>
<evidence type="ECO:0000259" key="7">
    <source>
        <dbReference type="Pfam" id="PF21365"/>
    </source>
</evidence>
<dbReference type="Gene3D" id="2.60.40.1760">
    <property type="entry name" value="glycosyl hydrolase (family 31)"/>
    <property type="match status" value="1"/>
</dbReference>
<dbReference type="Gene3D" id="3.20.20.80">
    <property type="entry name" value="Glycosidases"/>
    <property type="match status" value="1"/>
</dbReference>
<keyword evidence="9" id="KW-1185">Reference proteome</keyword>
<feature type="chain" id="PRO_5040982169" evidence="3">
    <location>
        <begin position="19"/>
        <end position="774"/>
    </location>
</feature>
<keyword evidence="3" id="KW-0732">Signal</keyword>
<organism evidence="8 9">
    <name type="scientific">Paraflavisolibacter caeni</name>
    <dbReference type="NCBI Taxonomy" id="2982496"/>
    <lineage>
        <taxon>Bacteria</taxon>
        <taxon>Pseudomonadati</taxon>
        <taxon>Bacteroidota</taxon>
        <taxon>Chitinophagia</taxon>
        <taxon>Chitinophagales</taxon>
        <taxon>Chitinophagaceae</taxon>
        <taxon>Paraflavisolibacter</taxon>
    </lineage>
</organism>
<accession>A0A9X2XWQ4</accession>
<dbReference type="InterPro" id="IPR013780">
    <property type="entry name" value="Glyco_hydro_b"/>
</dbReference>
<evidence type="ECO:0000256" key="3">
    <source>
        <dbReference type="SAM" id="SignalP"/>
    </source>
</evidence>
<dbReference type="AlphaFoldDB" id="A0A9X2XWQ4"/>
<evidence type="ECO:0000313" key="8">
    <source>
        <dbReference type="EMBL" id="MCU7550077.1"/>
    </source>
</evidence>
<dbReference type="InterPro" id="IPR017853">
    <property type="entry name" value="GH"/>
</dbReference>
<dbReference type="InterPro" id="IPR000322">
    <property type="entry name" value="Glyco_hydro_31_TIM"/>
</dbReference>
<dbReference type="RefSeq" id="WP_279297517.1">
    <property type="nucleotide sequence ID" value="NZ_JAOTIF010000009.1"/>
</dbReference>
<dbReference type="GO" id="GO:0030246">
    <property type="term" value="F:carbohydrate binding"/>
    <property type="evidence" value="ECO:0007669"/>
    <property type="project" value="InterPro"/>
</dbReference>
<gene>
    <name evidence="8" type="ORF">OCK74_13215</name>
</gene>
<dbReference type="Pfam" id="PF17137">
    <property type="entry name" value="DUF5110"/>
    <property type="match status" value="1"/>
</dbReference>
<proteinExistence type="inferred from homology"/>
<keyword evidence="2" id="KW-0378">Hydrolase</keyword>
<dbReference type="Pfam" id="PF01055">
    <property type="entry name" value="Glyco_hydro_31_2nd"/>
    <property type="match status" value="1"/>
</dbReference>
<comment type="caution">
    <text evidence="8">The sequence shown here is derived from an EMBL/GenBank/DDBJ whole genome shotgun (WGS) entry which is preliminary data.</text>
</comment>
<protein>
    <submittedName>
        <fullName evidence="8">DUF5110 domain-containing protein</fullName>
    </submittedName>
</protein>
<feature type="signal peptide" evidence="3">
    <location>
        <begin position="1"/>
        <end position="18"/>
    </location>
</feature>
<keyword evidence="2" id="KW-0326">Glycosidase</keyword>
<dbReference type="GO" id="GO:0004553">
    <property type="term" value="F:hydrolase activity, hydrolyzing O-glycosyl compounds"/>
    <property type="evidence" value="ECO:0007669"/>
    <property type="project" value="InterPro"/>
</dbReference>
<dbReference type="CDD" id="cd06591">
    <property type="entry name" value="GH31_xylosidase_XylS"/>
    <property type="match status" value="1"/>
</dbReference>
<dbReference type="SUPFAM" id="SSF74650">
    <property type="entry name" value="Galactose mutarotase-like"/>
    <property type="match status" value="1"/>
</dbReference>
<evidence type="ECO:0000313" key="9">
    <source>
        <dbReference type="Proteomes" id="UP001155483"/>
    </source>
</evidence>
<dbReference type="GO" id="GO:0005975">
    <property type="term" value="P:carbohydrate metabolic process"/>
    <property type="evidence" value="ECO:0007669"/>
    <property type="project" value="InterPro"/>
</dbReference>
<dbReference type="Gene3D" id="2.60.40.1180">
    <property type="entry name" value="Golgi alpha-mannosidase II"/>
    <property type="match status" value="2"/>
</dbReference>
<comment type="similarity">
    <text evidence="1 2">Belongs to the glycosyl hydrolase 31 family.</text>
</comment>
<evidence type="ECO:0000259" key="6">
    <source>
        <dbReference type="Pfam" id="PF17137"/>
    </source>
</evidence>
<dbReference type="EMBL" id="JAOTIF010000009">
    <property type="protein sequence ID" value="MCU7550077.1"/>
    <property type="molecule type" value="Genomic_DNA"/>
</dbReference>
<dbReference type="SUPFAM" id="SSF51445">
    <property type="entry name" value="(Trans)glycosidases"/>
    <property type="match status" value="1"/>
</dbReference>
<feature type="domain" description="DUF5110" evidence="6">
    <location>
        <begin position="678"/>
        <end position="746"/>
    </location>
</feature>
<dbReference type="InterPro" id="IPR033403">
    <property type="entry name" value="DUF5110"/>
</dbReference>
<dbReference type="InterPro" id="IPR048395">
    <property type="entry name" value="Glyco_hydro_31_C"/>
</dbReference>
<dbReference type="CDD" id="cd14752">
    <property type="entry name" value="GH31_N"/>
    <property type="match status" value="1"/>
</dbReference>
<dbReference type="PANTHER" id="PTHR43863">
    <property type="entry name" value="HYDROLASE, PUTATIVE (AFU_ORTHOLOGUE AFUA_1G03140)-RELATED"/>
    <property type="match status" value="1"/>
</dbReference>
<feature type="domain" description="Glycoside hydrolase family 31 N-terminal" evidence="5">
    <location>
        <begin position="37"/>
        <end position="196"/>
    </location>
</feature>
<dbReference type="Pfam" id="PF21365">
    <property type="entry name" value="Glyco_hydro_31_3rd"/>
    <property type="match status" value="1"/>
</dbReference>
<reference evidence="8" key="2">
    <citation type="submission" date="2023-04" db="EMBL/GenBank/DDBJ databases">
        <title>Paracnuella aquatica gen. nov., sp. nov., a member of the family Chitinophagaceae isolated from a hot spring.</title>
        <authorList>
            <person name="Wang C."/>
        </authorList>
    </citation>
    <scope>NUCLEOTIDE SEQUENCE</scope>
    <source>
        <strain evidence="8">LB-8</strain>
    </source>
</reference>
<name>A0A9X2XWQ4_9BACT</name>
<feature type="domain" description="Glycoside hydrolase family 31 TIM barrel" evidence="4">
    <location>
        <begin position="238"/>
        <end position="566"/>
    </location>
</feature>
<dbReference type="PANTHER" id="PTHR43863:SF2">
    <property type="entry name" value="MALTASE-GLUCOAMYLASE"/>
    <property type="match status" value="1"/>
</dbReference>
<evidence type="ECO:0000259" key="4">
    <source>
        <dbReference type="Pfam" id="PF01055"/>
    </source>
</evidence>
<reference evidence="8" key="1">
    <citation type="submission" date="2022-09" db="EMBL/GenBank/DDBJ databases">
        <authorList>
            <person name="Yuan C."/>
            <person name="Ke Z."/>
        </authorList>
    </citation>
    <scope>NUCLEOTIDE SEQUENCE</scope>
    <source>
        <strain evidence="8">LB-8</strain>
    </source>
</reference>
<dbReference type="Pfam" id="PF13802">
    <property type="entry name" value="Gal_mutarotas_2"/>
    <property type="match status" value="1"/>
</dbReference>
<evidence type="ECO:0000256" key="2">
    <source>
        <dbReference type="RuleBase" id="RU361185"/>
    </source>
</evidence>
<feature type="domain" description="Glycosyl hydrolase family 31 C-terminal" evidence="7">
    <location>
        <begin position="577"/>
        <end position="662"/>
    </location>
</feature>
<dbReference type="Proteomes" id="UP001155483">
    <property type="component" value="Unassembled WGS sequence"/>
</dbReference>
<dbReference type="InterPro" id="IPR051816">
    <property type="entry name" value="Glycosyl_Hydrolase_31"/>
</dbReference>
<dbReference type="InterPro" id="IPR025887">
    <property type="entry name" value="Glyco_hydro_31_N_dom"/>
</dbReference>
<dbReference type="InterPro" id="IPR011013">
    <property type="entry name" value="Gal_mutarotase_sf_dom"/>
</dbReference>